<reference evidence="1" key="1">
    <citation type="journal article" date="2021" name="New Phytol.">
        <title>Evolutionary innovations through gain and loss of genes in the ectomycorrhizal Boletales.</title>
        <authorList>
            <person name="Wu G."/>
            <person name="Miyauchi S."/>
            <person name="Morin E."/>
            <person name="Kuo A."/>
            <person name="Drula E."/>
            <person name="Varga T."/>
            <person name="Kohler A."/>
            <person name="Feng B."/>
            <person name="Cao Y."/>
            <person name="Lipzen A."/>
            <person name="Daum C."/>
            <person name="Hundley H."/>
            <person name="Pangilinan J."/>
            <person name="Johnson J."/>
            <person name="Barry K."/>
            <person name="LaButti K."/>
            <person name="Ng V."/>
            <person name="Ahrendt S."/>
            <person name="Min B."/>
            <person name="Choi I.G."/>
            <person name="Park H."/>
            <person name="Plett J.M."/>
            <person name="Magnuson J."/>
            <person name="Spatafora J.W."/>
            <person name="Nagy L.G."/>
            <person name="Henrissat B."/>
            <person name="Grigoriev I.V."/>
            <person name="Yang Z.L."/>
            <person name="Xu J."/>
            <person name="Martin F.M."/>
        </authorList>
    </citation>
    <scope>NUCLEOTIDE SEQUENCE</scope>
    <source>
        <strain evidence="1">ATCC 28755</strain>
    </source>
</reference>
<accession>A0ACB7ZVW8</accession>
<evidence type="ECO:0000313" key="2">
    <source>
        <dbReference type="Proteomes" id="UP000790377"/>
    </source>
</evidence>
<comment type="caution">
    <text evidence="1">The sequence shown here is derived from an EMBL/GenBank/DDBJ whole genome shotgun (WGS) entry which is preliminary data.</text>
</comment>
<gene>
    <name evidence="1" type="ORF">BJ138DRAFT_1119065</name>
</gene>
<evidence type="ECO:0000313" key="1">
    <source>
        <dbReference type="EMBL" id="KAH7904802.1"/>
    </source>
</evidence>
<dbReference type="Proteomes" id="UP000790377">
    <property type="component" value="Unassembled WGS sequence"/>
</dbReference>
<organism evidence="1 2">
    <name type="scientific">Hygrophoropsis aurantiaca</name>
    <dbReference type="NCBI Taxonomy" id="72124"/>
    <lineage>
        <taxon>Eukaryota</taxon>
        <taxon>Fungi</taxon>
        <taxon>Dikarya</taxon>
        <taxon>Basidiomycota</taxon>
        <taxon>Agaricomycotina</taxon>
        <taxon>Agaricomycetes</taxon>
        <taxon>Agaricomycetidae</taxon>
        <taxon>Boletales</taxon>
        <taxon>Coniophorineae</taxon>
        <taxon>Hygrophoropsidaceae</taxon>
        <taxon>Hygrophoropsis</taxon>
    </lineage>
</organism>
<dbReference type="EMBL" id="MU268357">
    <property type="protein sequence ID" value="KAH7904802.1"/>
    <property type="molecule type" value="Genomic_DNA"/>
</dbReference>
<name>A0ACB7ZVW8_9AGAM</name>
<sequence length="231" mass="25229">MPPKKAPQVAVTAREKNYALIENIVSLSIGLPPSVPIATTEDRIYHVMQNVSGDDAWQTFNRRFDILFGEDCRDVDGRMHHIRQGPSHGMGAVCAYLKSIDLSNTSLLHDLMEIKLTRLAEEIVYLLSNTSTHIAVAGASEPSSSATITSTTLRKIVLTVPAQSVISKSVTKSVKTSAKDAEDKDYVPRNPRSLSESPIPEFALDDDGLEIISDTTPKRSNGVSSHPRFAD</sequence>
<proteinExistence type="predicted"/>
<keyword evidence="2" id="KW-1185">Reference proteome</keyword>
<protein>
    <submittedName>
        <fullName evidence="1">Uncharacterized protein</fullName>
    </submittedName>
</protein>